<dbReference type="SUPFAM" id="SSF53474">
    <property type="entry name" value="alpha/beta-Hydrolases"/>
    <property type="match status" value="1"/>
</dbReference>
<dbReference type="Proteomes" id="UP000182409">
    <property type="component" value="Unassembled WGS sequence"/>
</dbReference>
<dbReference type="InterPro" id="IPR002018">
    <property type="entry name" value="CarbesteraseB"/>
</dbReference>
<evidence type="ECO:0000313" key="5">
    <source>
        <dbReference type="Proteomes" id="UP000182409"/>
    </source>
</evidence>
<dbReference type="AlphaFoldDB" id="A0A1H4PAQ3"/>
<dbReference type="PROSITE" id="PS00941">
    <property type="entry name" value="CARBOXYLESTERASE_B_2"/>
    <property type="match status" value="1"/>
</dbReference>
<evidence type="ECO:0000313" key="4">
    <source>
        <dbReference type="EMBL" id="SEC04480.1"/>
    </source>
</evidence>
<dbReference type="InterPro" id="IPR019819">
    <property type="entry name" value="Carboxylesterase_B_CS"/>
</dbReference>
<dbReference type="PANTHER" id="PTHR43142:SF1">
    <property type="entry name" value="CARBOXYLIC ESTER HYDROLASE"/>
    <property type="match status" value="1"/>
</dbReference>
<dbReference type="InterPro" id="IPR029058">
    <property type="entry name" value="AB_hydrolase_fold"/>
</dbReference>
<keyword evidence="2" id="KW-0378">Hydrolase</keyword>
<feature type="domain" description="Carboxylesterase type B" evidence="3">
    <location>
        <begin position="19"/>
        <end position="468"/>
    </location>
</feature>
<reference evidence="4 5" key="1">
    <citation type="submission" date="2016-10" db="EMBL/GenBank/DDBJ databases">
        <authorList>
            <person name="de Groot N.N."/>
        </authorList>
    </citation>
    <scope>NUCLEOTIDE SEQUENCE [LARGE SCALE GENOMIC DNA]</scope>
    <source>
        <strain evidence="4 5">AB35.6</strain>
    </source>
</reference>
<dbReference type="Gene3D" id="3.40.50.1820">
    <property type="entry name" value="alpha/beta hydrolase"/>
    <property type="match status" value="1"/>
</dbReference>
<accession>A0A1H4PAQ3</accession>
<evidence type="ECO:0000256" key="1">
    <source>
        <dbReference type="ARBA" id="ARBA00005964"/>
    </source>
</evidence>
<dbReference type="GO" id="GO:0016787">
    <property type="term" value="F:hydrolase activity"/>
    <property type="evidence" value="ECO:0007669"/>
    <property type="project" value="UniProtKB-KW"/>
</dbReference>
<organism evidence="4 5">
    <name type="scientific">Terriglobus roseus</name>
    <dbReference type="NCBI Taxonomy" id="392734"/>
    <lineage>
        <taxon>Bacteria</taxon>
        <taxon>Pseudomonadati</taxon>
        <taxon>Acidobacteriota</taxon>
        <taxon>Terriglobia</taxon>
        <taxon>Terriglobales</taxon>
        <taxon>Acidobacteriaceae</taxon>
        <taxon>Terriglobus</taxon>
    </lineage>
</organism>
<protein>
    <submittedName>
        <fullName evidence="4">Para-nitrobenzyl esterase</fullName>
    </submittedName>
</protein>
<proteinExistence type="inferred from homology"/>
<dbReference type="Pfam" id="PF00135">
    <property type="entry name" value="COesterase"/>
    <property type="match status" value="1"/>
</dbReference>
<comment type="similarity">
    <text evidence="1">Belongs to the type-B carboxylesterase/lipase family.</text>
</comment>
<evidence type="ECO:0000259" key="3">
    <source>
        <dbReference type="Pfam" id="PF00135"/>
    </source>
</evidence>
<dbReference type="EMBL" id="FNSD01000001">
    <property type="protein sequence ID" value="SEC04480.1"/>
    <property type="molecule type" value="Genomic_DNA"/>
</dbReference>
<evidence type="ECO:0000256" key="2">
    <source>
        <dbReference type="ARBA" id="ARBA00022801"/>
    </source>
</evidence>
<name>A0A1H4PAQ3_9BACT</name>
<gene>
    <name evidence="4" type="ORF">SAMN05443244_2505</name>
</gene>
<sequence>MLAAMSVAPPTGEAVTGNGVEIALGIPYAQPPVGTLRFSAPVPVREGTPSLHKLPPPAMQSGRAGCSEDCLYLNVYAPDLATQGAGPFPVYVWIHGGGFTGGSPNDVNGSVFAKQGIVCITVAYRLGIFGFLDWSPLLGPDYGDSANNAVRDLILALKWVQKNVRAYGGDPSRVTIGGESAGAKLVASLMAIEEAKPLFRSMISESGGGERILDTATSAHVTEAFAAQLKDRTPGGIQAANAAALLQAQVAMTDAWPANFPLRTEADGALLPHRILPAIAAGNTSGKRLLIGTNRDENALYLGEHAAEPIKQQRLANATEAEFNAQLARYRKLYPTMSTADINIRALTAEEYWVPSIRVAQAHAKGGGSTWFYRLDEAAATGPHKGLSYHSYDLGYVWETLSAAEPPSAHVLERQMHDAWVAFIKGEPPAASGLPPWPKWDPQQRPTMLFNRTSTVERQPFESELRLWDNFRFE</sequence>
<dbReference type="PANTHER" id="PTHR43142">
    <property type="entry name" value="CARBOXYLIC ESTER HYDROLASE"/>
    <property type="match status" value="1"/>
</dbReference>